<accession>A0A2G1QJD9</accession>
<dbReference type="InterPro" id="IPR002052">
    <property type="entry name" value="DNA_methylase_N6_adenine_CS"/>
</dbReference>
<proteinExistence type="inferred from homology"/>
<organism evidence="8 9">
    <name type="scientific">Zhengella mangrovi</name>
    <dbReference type="NCBI Taxonomy" id="1982044"/>
    <lineage>
        <taxon>Bacteria</taxon>
        <taxon>Pseudomonadati</taxon>
        <taxon>Pseudomonadota</taxon>
        <taxon>Alphaproteobacteria</taxon>
        <taxon>Hyphomicrobiales</taxon>
        <taxon>Notoacmeibacteraceae</taxon>
        <taxon>Zhengella</taxon>
    </lineage>
</organism>
<dbReference type="Pfam" id="PF05175">
    <property type="entry name" value="MTS"/>
    <property type="match status" value="1"/>
</dbReference>
<dbReference type="PANTHER" id="PTHR18895:SF74">
    <property type="entry name" value="MTRF1L RELEASE FACTOR GLUTAMINE METHYLTRANSFERASE"/>
    <property type="match status" value="1"/>
</dbReference>
<dbReference type="Proteomes" id="UP000221168">
    <property type="component" value="Unassembled WGS sequence"/>
</dbReference>
<keyword evidence="3 5" id="KW-0949">S-adenosyl-L-methionine</keyword>
<dbReference type="AlphaFoldDB" id="A0A2G1QJD9"/>
<feature type="binding site" evidence="5">
    <location>
        <begin position="126"/>
        <end position="130"/>
    </location>
    <ligand>
        <name>S-adenosyl-L-methionine</name>
        <dbReference type="ChEBI" id="CHEBI:59789"/>
    </ligand>
</feature>
<evidence type="ECO:0000259" key="7">
    <source>
        <dbReference type="Pfam" id="PF17827"/>
    </source>
</evidence>
<feature type="domain" description="Methyltransferase small" evidence="6">
    <location>
        <begin position="109"/>
        <end position="195"/>
    </location>
</feature>
<dbReference type="InterPro" id="IPR019874">
    <property type="entry name" value="RF_methyltr_PrmC"/>
</dbReference>
<evidence type="ECO:0000313" key="9">
    <source>
        <dbReference type="Proteomes" id="UP000221168"/>
    </source>
</evidence>
<keyword evidence="9" id="KW-1185">Reference proteome</keyword>
<keyword evidence="2 5" id="KW-0808">Transferase</keyword>
<comment type="catalytic activity">
    <reaction evidence="4 5">
        <text>L-glutaminyl-[peptide chain release factor] + S-adenosyl-L-methionine = N(5)-methyl-L-glutaminyl-[peptide chain release factor] + S-adenosyl-L-homocysteine + H(+)</text>
        <dbReference type="Rhea" id="RHEA:42896"/>
        <dbReference type="Rhea" id="RHEA-COMP:10271"/>
        <dbReference type="Rhea" id="RHEA-COMP:10272"/>
        <dbReference type="ChEBI" id="CHEBI:15378"/>
        <dbReference type="ChEBI" id="CHEBI:30011"/>
        <dbReference type="ChEBI" id="CHEBI:57856"/>
        <dbReference type="ChEBI" id="CHEBI:59789"/>
        <dbReference type="ChEBI" id="CHEBI:61891"/>
        <dbReference type="EC" id="2.1.1.297"/>
    </reaction>
</comment>
<dbReference type="InterPro" id="IPR040758">
    <property type="entry name" value="PrmC_N"/>
</dbReference>
<dbReference type="NCBIfam" id="TIGR03534">
    <property type="entry name" value="RF_mod_PrmC"/>
    <property type="match status" value="1"/>
</dbReference>
<comment type="function">
    <text evidence="5">Methylates the class 1 translation termination release factors RF1/PrfA and RF2/PrfB on the glutamine residue of the universally conserved GGQ motif.</text>
</comment>
<dbReference type="GO" id="GO:0102559">
    <property type="term" value="F:peptide chain release factor N(5)-glutamine methyltransferase activity"/>
    <property type="evidence" value="ECO:0007669"/>
    <property type="project" value="UniProtKB-EC"/>
</dbReference>
<dbReference type="InterPro" id="IPR029063">
    <property type="entry name" value="SAM-dependent_MTases_sf"/>
</dbReference>
<dbReference type="EMBL" id="PDVP01000014">
    <property type="protein sequence ID" value="PHP65622.1"/>
    <property type="molecule type" value="Genomic_DNA"/>
</dbReference>
<feature type="binding site" evidence="5">
    <location>
        <position position="192"/>
    </location>
    <ligand>
        <name>S-adenosyl-L-methionine</name>
        <dbReference type="ChEBI" id="CHEBI:59789"/>
    </ligand>
</feature>
<evidence type="ECO:0000256" key="1">
    <source>
        <dbReference type="ARBA" id="ARBA00022603"/>
    </source>
</evidence>
<dbReference type="NCBIfam" id="TIGR00536">
    <property type="entry name" value="hemK_fam"/>
    <property type="match status" value="1"/>
</dbReference>
<dbReference type="Gene3D" id="3.40.50.150">
    <property type="entry name" value="Vaccinia Virus protein VP39"/>
    <property type="match status" value="1"/>
</dbReference>
<gene>
    <name evidence="5 8" type="primary">prmC</name>
    <name evidence="8" type="ORF">CSC94_18690</name>
</gene>
<feature type="domain" description="Release factor glutamine methyltransferase N-terminal" evidence="7">
    <location>
        <begin position="8"/>
        <end position="77"/>
    </location>
</feature>
<comment type="caution">
    <text evidence="8">The sequence shown here is derived from an EMBL/GenBank/DDBJ whole genome shotgun (WGS) entry which is preliminary data.</text>
</comment>
<evidence type="ECO:0000256" key="2">
    <source>
        <dbReference type="ARBA" id="ARBA00022679"/>
    </source>
</evidence>
<evidence type="ECO:0000256" key="5">
    <source>
        <dbReference type="HAMAP-Rule" id="MF_02126"/>
    </source>
</evidence>
<dbReference type="Gene3D" id="1.10.8.10">
    <property type="entry name" value="DNA helicase RuvA subunit, C-terminal domain"/>
    <property type="match status" value="1"/>
</dbReference>
<evidence type="ECO:0000256" key="3">
    <source>
        <dbReference type="ARBA" id="ARBA00022691"/>
    </source>
</evidence>
<dbReference type="GO" id="GO:0032259">
    <property type="term" value="P:methylation"/>
    <property type="evidence" value="ECO:0007669"/>
    <property type="project" value="UniProtKB-KW"/>
</dbReference>
<keyword evidence="1 5" id="KW-0489">Methyltransferase</keyword>
<dbReference type="EC" id="2.1.1.297" evidence="5"/>
<dbReference type="PROSITE" id="PS00092">
    <property type="entry name" value="N6_MTASE"/>
    <property type="match status" value="1"/>
</dbReference>
<evidence type="ECO:0000256" key="4">
    <source>
        <dbReference type="ARBA" id="ARBA00048391"/>
    </source>
</evidence>
<dbReference type="GO" id="GO:0003676">
    <property type="term" value="F:nucleic acid binding"/>
    <property type="evidence" value="ECO:0007669"/>
    <property type="project" value="InterPro"/>
</dbReference>
<feature type="binding site" evidence="5">
    <location>
        <position position="149"/>
    </location>
    <ligand>
        <name>S-adenosyl-L-methionine</name>
        <dbReference type="ChEBI" id="CHEBI:59789"/>
    </ligand>
</feature>
<dbReference type="HAMAP" id="MF_02126">
    <property type="entry name" value="RF_methyltr_PrmC"/>
    <property type="match status" value="1"/>
</dbReference>
<reference evidence="8 9" key="1">
    <citation type="submission" date="2017-10" db="EMBL/GenBank/DDBJ databases">
        <title>Sedimentibacterium mangrovi gen. nov., sp. nov., a novel member of family Phyllobacteriacea isolated from mangrove sediment.</title>
        <authorList>
            <person name="Liao H."/>
            <person name="Tian Y."/>
        </authorList>
    </citation>
    <scope>NUCLEOTIDE SEQUENCE [LARGE SCALE GENOMIC DNA]</scope>
    <source>
        <strain evidence="8 9">X9-2-2</strain>
    </source>
</reference>
<evidence type="ECO:0000259" key="6">
    <source>
        <dbReference type="Pfam" id="PF05175"/>
    </source>
</evidence>
<dbReference type="InterPro" id="IPR050320">
    <property type="entry name" value="N5-glutamine_MTase"/>
</dbReference>
<dbReference type="CDD" id="cd02440">
    <property type="entry name" value="AdoMet_MTases"/>
    <property type="match status" value="1"/>
</dbReference>
<dbReference type="OrthoDB" id="9800643at2"/>
<name>A0A2G1QJD9_9HYPH</name>
<dbReference type="SUPFAM" id="SSF53335">
    <property type="entry name" value="S-adenosyl-L-methionine-dependent methyltransferases"/>
    <property type="match status" value="1"/>
</dbReference>
<feature type="binding site" evidence="5">
    <location>
        <position position="178"/>
    </location>
    <ligand>
        <name>S-adenosyl-L-methionine</name>
        <dbReference type="ChEBI" id="CHEBI:59789"/>
    </ligand>
</feature>
<feature type="binding site" evidence="5">
    <location>
        <begin position="192"/>
        <end position="195"/>
    </location>
    <ligand>
        <name>substrate</name>
    </ligand>
</feature>
<dbReference type="InterPro" id="IPR004556">
    <property type="entry name" value="HemK-like"/>
</dbReference>
<dbReference type="Pfam" id="PF17827">
    <property type="entry name" value="PrmC_N"/>
    <property type="match status" value="1"/>
</dbReference>
<evidence type="ECO:0000313" key="8">
    <source>
        <dbReference type="EMBL" id="PHP65622.1"/>
    </source>
</evidence>
<comment type="similarity">
    <text evidence="5">Belongs to the protein N5-glutamine methyltransferase family. PrmC subfamily.</text>
</comment>
<dbReference type="InterPro" id="IPR007848">
    <property type="entry name" value="Small_mtfrase_dom"/>
</dbReference>
<dbReference type="PANTHER" id="PTHR18895">
    <property type="entry name" value="HEMK METHYLTRANSFERASE"/>
    <property type="match status" value="1"/>
</dbReference>
<sequence>MSMRLDALLAESRRTLGDAGIGEPGTDSRLLVCQLLGLDTAALIAGGDREVDAEQVKRVRAAVARRAVGEPVHRILGARAFRNLVLSLSPDTLEPRPDTEILVDLVLPHLRRMVRDGRAPRVLDLGTGTGAILLAILDEVPEATGLGVDISPGAIATAAGNAASAGLDSRASFLVSDWFSAVAPAFDVIVSNPPYIPTDDIADLSRDVRDHDPRTALDGGADGLDPYRLIARQAREHLAAGGLVAVEHGFDQREAICRLFTESGYNVAEAARDLGGRDRAILFKLQ</sequence>
<protein>
    <recommendedName>
        <fullName evidence="5">Release factor glutamine methyltransferase</fullName>
        <shortName evidence="5">RF MTase</shortName>
        <ecNumber evidence="5">2.1.1.297</ecNumber>
    </recommendedName>
    <alternativeName>
        <fullName evidence="5">N5-glutamine methyltransferase PrmC</fullName>
    </alternativeName>
    <alternativeName>
        <fullName evidence="5">Protein-(glutamine-N5) MTase PrmC</fullName>
    </alternativeName>
    <alternativeName>
        <fullName evidence="5">Protein-glutamine N-methyltransferase PrmC</fullName>
    </alternativeName>
</protein>